<protein>
    <submittedName>
        <fullName evidence="1">Uncharacterized protein</fullName>
    </submittedName>
</protein>
<reference evidence="1 2" key="1">
    <citation type="submission" date="2016-01" db="EMBL/GenBank/DDBJ databases">
        <title>Genome sequence of Clostridium neopropionicum X4, DSM-3847.</title>
        <authorList>
            <person name="Poehlein A."/>
            <person name="Beck M.H."/>
            <person name="Bengelsdorf F.R."/>
            <person name="Daniel R."/>
            <person name="Duerre P."/>
        </authorList>
    </citation>
    <scope>NUCLEOTIDE SEQUENCE [LARGE SCALE GENOMIC DNA]</scope>
    <source>
        <strain evidence="1 2">DSM-3847</strain>
    </source>
</reference>
<dbReference type="Proteomes" id="UP000070539">
    <property type="component" value="Unassembled WGS sequence"/>
</dbReference>
<evidence type="ECO:0000313" key="2">
    <source>
        <dbReference type="Proteomes" id="UP000070539"/>
    </source>
</evidence>
<comment type="caution">
    <text evidence="1">The sequence shown here is derived from an EMBL/GenBank/DDBJ whole genome shotgun (WGS) entry which is preliminary data.</text>
</comment>
<dbReference type="AlphaFoldDB" id="A0A136WF22"/>
<evidence type="ECO:0000313" key="1">
    <source>
        <dbReference type="EMBL" id="KXL53152.1"/>
    </source>
</evidence>
<organism evidence="1 2">
    <name type="scientific">Anaerotignum neopropionicum</name>
    <dbReference type="NCBI Taxonomy" id="36847"/>
    <lineage>
        <taxon>Bacteria</taxon>
        <taxon>Bacillati</taxon>
        <taxon>Bacillota</taxon>
        <taxon>Clostridia</taxon>
        <taxon>Lachnospirales</taxon>
        <taxon>Anaerotignaceae</taxon>
        <taxon>Anaerotignum</taxon>
    </lineage>
</organism>
<gene>
    <name evidence="1" type="ORF">CLNEO_16950</name>
</gene>
<accession>A0A136WF22</accession>
<dbReference type="EMBL" id="LRVM01000004">
    <property type="protein sequence ID" value="KXL53152.1"/>
    <property type="molecule type" value="Genomic_DNA"/>
</dbReference>
<keyword evidence="2" id="KW-1185">Reference proteome</keyword>
<sequence>MENIMLHLNPYITSVEQLGQVGLALSLQTRLPGM</sequence>
<proteinExistence type="predicted"/>
<name>A0A136WF22_9FIRM</name>